<accession>H5Y4Z3</accession>
<sequence>MSKIGIVMDSTGYLPKNILEQFQIRVVSLNVNIGDETFFETELTNQIYFQKLSRISGLSTTSQPSVGTFLETYESLFSEGIEDIVSIHISSAISGTLHSAQMAKELASNSNIHIFDSKSSALGLGVLAWAAAEWAQQGKKVSEIMEGLQSLMQQTEMYFIVDTLENLRKGGRIGGAAALLGTLLQIKPILYFNNNAQIDVFDKVRSRSRAWQRVIDELTRALSTGKRYRICVMHVNIPDVGMELLDELKDRFPGHEIGLFEAGPVIATHVGTGAFGLTFHPWPLIN</sequence>
<dbReference type="NCBIfam" id="TIGR00762">
    <property type="entry name" value="DegV"/>
    <property type="match status" value="1"/>
</dbReference>
<organism evidence="2 3">
    <name type="scientific">Desulfosporosinus youngiae DSM 17734</name>
    <dbReference type="NCBI Taxonomy" id="768710"/>
    <lineage>
        <taxon>Bacteria</taxon>
        <taxon>Bacillati</taxon>
        <taxon>Bacillota</taxon>
        <taxon>Clostridia</taxon>
        <taxon>Eubacteriales</taxon>
        <taxon>Desulfitobacteriaceae</taxon>
        <taxon>Desulfosporosinus</taxon>
    </lineage>
</organism>
<dbReference type="PROSITE" id="PS51482">
    <property type="entry name" value="DEGV"/>
    <property type="match status" value="1"/>
</dbReference>
<dbReference type="InterPro" id="IPR003797">
    <property type="entry name" value="DegV"/>
</dbReference>
<reference evidence="2 3" key="1">
    <citation type="submission" date="2011-11" db="EMBL/GenBank/DDBJ databases">
        <title>The Noncontiguous Finished genome of Desulfosporosinus youngiae DSM 17734.</title>
        <authorList>
            <consortium name="US DOE Joint Genome Institute (JGI-PGF)"/>
            <person name="Lucas S."/>
            <person name="Han J."/>
            <person name="Lapidus A."/>
            <person name="Cheng J.-F."/>
            <person name="Goodwin L."/>
            <person name="Pitluck S."/>
            <person name="Peters L."/>
            <person name="Ovchinnikova G."/>
            <person name="Lu M."/>
            <person name="Land M.L."/>
            <person name="Hauser L."/>
            <person name="Pester M."/>
            <person name="Spring S."/>
            <person name="Ollivier B."/>
            <person name="Rattei T."/>
            <person name="Klenk H.-P."/>
            <person name="Wagner M."/>
            <person name="Loy A."/>
            <person name="Woyke T.J."/>
        </authorList>
    </citation>
    <scope>NUCLEOTIDE SEQUENCE [LARGE SCALE GENOMIC DNA]</scope>
    <source>
        <strain evidence="2 3">DSM 17734</strain>
    </source>
</reference>
<dbReference type="InterPro" id="IPR043168">
    <property type="entry name" value="DegV_C"/>
</dbReference>
<dbReference type="EMBL" id="CM001441">
    <property type="protein sequence ID" value="EHQ90028.1"/>
    <property type="molecule type" value="Genomic_DNA"/>
</dbReference>
<evidence type="ECO:0000313" key="2">
    <source>
        <dbReference type="EMBL" id="EHQ90028.1"/>
    </source>
</evidence>
<proteinExistence type="predicted"/>
<protein>
    <submittedName>
        <fullName evidence="2">EDD domain protein, DegV family</fullName>
    </submittedName>
</protein>
<dbReference type="GO" id="GO:0008289">
    <property type="term" value="F:lipid binding"/>
    <property type="evidence" value="ECO:0007669"/>
    <property type="project" value="UniProtKB-KW"/>
</dbReference>
<dbReference type="Pfam" id="PF02645">
    <property type="entry name" value="DegV"/>
    <property type="match status" value="1"/>
</dbReference>
<dbReference type="SUPFAM" id="SSF82549">
    <property type="entry name" value="DAK1/DegV-like"/>
    <property type="match status" value="1"/>
</dbReference>
<evidence type="ECO:0000256" key="1">
    <source>
        <dbReference type="ARBA" id="ARBA00023121"/>
    </source>
</evidence>
<dbReference type="Proteomes" id="UP000005104">
    <property type="component" value="Chromosome"/>
</dbReference>
<evidence type="ECO:0000313" key="3">
    <source>
        <dbReference type="Proteomes" id="UP000005104"/>
    </source>
</evidence>
<dbReference type="OrthoDB" id="9780216at2"/>
<keyword evidence="3" id="KW-1185">Reference proteome</keyword>
<name>H5Y4Z3_9FIRM</name>
<gene>
    <name evidence="2" type="ORF">DesyoDRAFT_2982</name>
</gene>
<dbReference type="Gene3D" id="3.30.1180.10">
    <property type="match status" value="1"/>
</dbReference>
<dbReference type="InterPro" id="IPR050270">
    <property type="entry name" value="DegV_domain_contain"/>
</dbReference>
<dbReference type="STRING" id="768710.DesyoDRAFT_2982"/>
<keyword evidence="1" id="KW-0446">Lipid-binding</keyword>
<dbReference type="AlphaFoldDB" id="H5Y4Z3"/>
<dbReference type="Gene3D" id="3.40.50.10170">
    <property type="match status" value="1"/>
</dbReference>
<dbReference type="PANTHER" id="PTHR33434">
    <property type="entry name" value="DEGV DOMAIN-CONTAINING PROTEIN DR_1986-RELATED"/>
    <property type="match status" value="1"/>
</dbReference>
<dbReference type="PANTHER" id="PTHR33434:SF2">
    <property type="entry name" value="FATTY ACID-BINDING PROTEIN TM_1468"/>
    <property type="match status" value="1"/>
</dbReference>
<dbReference type="RefSeq" id="WP_007784229.1">
    <property type="nucleotide sequence ID" value="NZ_CM001441.1"/>
</dbReference>
<dbReference type="HOGENOM" id="CLU_048251_0_1_9"/>
<dbReference type="eggNOG" id="COG1307">
    <property type="taxonomic scope" value="Bacteria"/>
</dbReference>